<comment type="subcellular location">
    <subcellularLocation>
        <location evidence="1">Membrane</location>
        <topology evidence="1">Multi-pass membrane protein</topology>
    </subcellularLocation>
</comment>
<dbReference type="Pfam" id="PF03381">
    <property type="entry name" value="CDC50"/>
    <property type="match status" value="1"/>
</dbReference>
<feature type="region of interest" description="Disordered" evidence="7">
    <location>
        <begin position="1"/>
        <end position="26"/>
    </location>
</feature>
<reference evidence="9" key="1">
    <citation type="submission" date="2021-01" db="EMBL/GenBank/DDBJ databases">
        <authorList>
            <person name="Corre E."/>
            <person name="Pelletier E."/>
            <person name="Niang G."/>
            <person name="Scheremetjew M."/>
            <person name="Finn R."/>
            <person name="Kale V."/>
            <person name="Holt S."/>
            <person name="Cochrane G."/>
            <person name="Meng A."/>
            <person name="Brown T."/>
            <person name="Cohen L."/>
        </authorList>
    </citation>
    <scope>NUCLEOTIDE SEQUENCE</scope>
    <source>
        <strain evidence="9">CCMP3328</strain>
    </source>
</reference>
<accession>A0A7R9WTM6</accession>
<evidence type="ECO:0000256" key="6">
    <source>
        <dbReference type="PIRNR" id="PIRNR015840"/>
    </source>
</evidence>
<comment type="similarity">
    <text evidence="2 6">Belongs to the CDC50/LEM3 family.</text>
</comment>
<keyword evidence="3 8" id="KW-0812">Transmembrane</keyword>
<dbReference type="GO" id="GO:0005783">
    <property type="term" value="C:endoplasmic reticulum"/>
    <property type="evidence" value="ECO:0007669"/>
    <property type="project" value="TreeGrafter"/>
</dbReference>
<evidence type="ECO:0000313" key="9">
    <source>
        <dbReference type="EMBL" id="CAD8334991.1"/>
    </source>
</evidence>
<dbReference type="EMBL" id="HBEF01011249">
    <property type="protein sequence ID" value="CAD8334991.1"/>
    <property type="molecule type" value="Transcribed_RNA"/>
</dbReference>
<proteinExistence type="inferred from homology"/>
<protein>
    <submittedName>
        <fullName evidence="9">Uncharacterized protein</fullName>
    </submittedName>
</protein>
<feature type="compositionally biased region" description="Acidic residues" evidence="7">
    <location>
        <begin position="17"/>
        <end position="26"/>
    </location>
</feature>
<evidence type="ECO:0000256" key="3">
    <source>
        <dbReference type="ARBA" id="ARBA00022692"/>
    </source>
</evidence>
<evidence type="ECO:0000256" key="8">
    <source>
        <dbReference type="SAM" id="Phobius"/>
    </source>
</evidence>
<dbReference type="GO" id="GO:0005794">
    <property type="term" value="C:Golgi apparatus"/>
    <property type="evidence" value="ECO:0007669"/>
    <property type="project" value="TreeGrafter"/>
</dbReference>
<name>A0A7R9WTM6_9STRA</name>
<keyword evidence="5 6" id="KW-0472">Membrane</keyword>
<gene>
    <name evidence="9" type="ORF">CAUS1442_LOCUS7096</name>
</gene>
<dbReference type="PIRSF" id="PIRSF015840">
    <property type="entry name" value="DUF284_TM_euk"/>
    <property type="match status" value="1"/>
</dbReference>
<sequence>MAPVRRTAGNAVHSSTMDEEDEDALDLADQTQRPNDVAVQQQRVNAWHPVLDPEWMICTFLILSVILIPVGFKMQSLSDDVVEMKRIYDSASEGDVAPEDRACRIGMDYNSTNECTLEFIAPKDMTPPILIHYELDNFHQNHRSYSRNRDDFQLTGIERDDVFSDECKPLLKLGDIDLNPCGLIANTFFHDIFELEPGVSANGEPLVMKEEGIAWQSDIKHRFDFALGFKMEECPQDDCNEGASSTCCQDLDFSCDKPLISPKDGKCYAFHYPDEDTTQYLYETYPEKISPLEHVTNEHFIVWMRVATLPNFRKLYGYIQEPIAAGTVLRFNVKTRYVVESFDGYKALVISTNNIFGGQNEYLGTSFYGVGVFCLAMGLLFGLKHWLRPRKLANKKYLRYKEH</sequence>
<evidence type="ECO:0000256" key="1">
    <source>
        <dbReference type="ARBA" id="ARBA00004141"/>
    </source>
</evidence>
<dbReference type="InterPro" id="IPR005045">
    <property type="entry name" value="CDC50/LEM3_fam"/>
</dbReference>
<keyword evidence="4 8" id="KW-1133">Transmembrane helix</keyword>
<dbReference type="AlphaFoldDB" id="A0A7R9WTM6"/>
<evidence type="ECO:0000256" key="5">
    <source>
        <dbReference type="ARBA" id="ARBA00023136"/>
    </source>
</evidence>
<dbReference type="PANTHER" id="PTHR10926:SF0">
    <property type="entry name" value="CDC50, ISOFORM A"/>
    <property type="match status" value="1"/>
</dbReference>
<evidence type="ECO:0000256" key="7">
    <source>
        <dbReference type="SAM" id="MobiDB-lite"/>
    </source>
</evidence>
<organism evidence="9">
    <name type="scientific">Craspedostauros australis</name>
    <dbReference type="NCBI Taxonomy" id="1486917"/>
    <lineage>
        <taxon>Eukaryota</taxon>
        <taxon>Sar</taxon>
        <taxon>Stramenopiles</taxon>
        <taxon>Ochrophyta</taxon>
        <taxon>Bacillariophyta</taxon>
        <taxon>Bacillariophyceae</taxon>
        <taxon>Bacillariophycidae</taxon>
        <taxon>Naviculales</taxon>
        <taxon>Naviculaceae</taxon>
        <taxon>Craspedostauros</taxon>
    </lineage>
</organism>
<dbReference type="PANTHER" id="PTHR10926">
    <property type="entry name" value="CELL CYCLE CONTROL PROTEIN 50"/>
    <property type="match status" value="1"/>
</dbReference>
<dbReference type="GO" id="GO:0005886">
    <property type="term" value="C:plasma membrane"/>
    <property type="evidence" value="ECO:0007669"/>
    <property type="project" value="TreeGrafter"/>
</dbReference>
<evidence type="ECO:0000256" key="2">
    <source>
        <dbReference type="ARBA" id="ARBA00009457"/>
    </source>
</evidence>
<evidence type="ECO:0000256" key="4">
    <source>
        <dbReference type="ARBA" id="ARBA00022989"/>
    </source>
</evidence>
<feature type="transmembrane region" description="Helical" evidence="8">
    <location>
        <begin position="367"/>
        <end position="387"/>
    </location>
</feature>